<dbReference type="AlphaFoldDB" id="A0A1N6T078"/>
<organism evidence="2 3">
    <name type="scientific">Pontibacter lucknowensis</name>
    <dbReference type="NCBI Taxonomy" id="1077936"/>
    <lineage>
        <taxon>Bacteria</taxon>
        <taxon>Pseudomonadati</taxon>
        <taxon>Bacteroidota</taxon>
        <taxon>Cytophagia</taxon>
        <taxon>Cytophagales</taxon>
        <taxon>Hymenobacteraceae</taxon>
        <taxon>Pontibacter</taxon>
    </lineage>
</organism>
<dbReference type="NCBIfam" id="TIGR03519">
    <property type="entry name" value="T9SS_PorP_fam"/>
    <property type="match status" value="1"/>
</dbReference>
<dbReference type="Pfam" id="PF11751">
    <property type="entry name" value="PorP_SprF"/>
    <property type="match status" value="1"/>
</dbReference>
<protein>
    <submittedName>
        <fullName evidence="2">Type IX secretion system membrane protein, PorP/SprF family</fullName>
    </submittedName>
</protein>
<evidence type="ECO:0000313" key="3">
    <source>
        <dbReference type="Proteomes" id="UP000185924"/>
    </source>
</evidence>
<dbReference type="InterPro" id="IPR019861">
    <property type="entry name" value="PorP/SprF_Bacteroidetes"/>
</dbReference>
<dbReference type="OrthoDB" id="978914at2"/>
<name>A0A1N6T078_9BACT</name>
<dbReference type="STRING" id="1077936.SAMN05421545_0054"/>
<proteinExistence type="predicted"/>
<gene>
    <name evidence="2" type="ORF">SAMN05421545_0054</name>
</gene>
<dbReference type="EMBL" id="FTNM01000001">
    <property type="protein sequence ID" value="SIQ46740.1"/>
    <property type="molecule type" value="Genomic_DNA"/>
</dbReference>
<evidence type="ECO:0000256" key="1">
    <source>
        <dbReference type="SAM" id="SignalP"/>
    </source>
</evidence>
<accession>A0A1N6T078</accession>
<reference evidence="3" key="1">
    <citation type="submission" date="2017-01" db="EMBL/GenBank/DDBJ databases">
        <authorList>
            <person name="Varghese N."/>
            <person name="Submissions S."/>
        </authorList>
    </citation>
    <scope>NUCLEOTIDE SEQUENCE [LARGE SCALE GENOMIC DNA]</scope>
    <source>
        <strain evidence="3">DM9</strain>
    </source>
</reference>
<evidence type="ECO:0000313" key="2">
    <source>
        <dbReference type="EMBL" id="SIQ46740.1"/>
    </source>
</evidence>
<keyword evidence="1" id="KW-0732">Signal</keyword>
<sequence>MKNNILILCFLLIAFTASAQQKALYSQYMTNYFILNPAVAGFEKDVNVKMGYRNQWVGFEGAPKTFYLSGEGALFNRHLKRSRKTQGFHGAGGMVYTDQTGPTTRTGALASYAYHVPLNRSIYLSSGFSAGFQQFRFDPAKVRLADGSNERDPVTNHGRVDAFMPDLTLGTFMHSEDFYFGVSLFQVLGNKIHEVDGGEEVSRLSRHLFVSGGYNFDVHDKIRLMPSALLKYVQGAPVQADFNMKAAYHMSKRRQKTVYDDQVWAGVSYRTQDAIVGLVGVQFQEQFQLSYTYDITVSRMRHQSAGSHEIVLGYRFK</sequence>
<feature type="chain" id="PRO_5012433010" evidence="1">
    <location>
        <begin position="20"/>
        <end position="317"/>
    </location>
</feature>
<feature type="signal peptide" evidence="1">
    <location>
        <begin position="1"/>
        <end position="19"/>
    </location>
</feature>
<dbReference type="RefSeq" id="WP_076420309.1">
    <property type="nucleotide sequence ID" value="NZ_FTNM01000001.1"/>
</dbReference>
<keyword evidence="3" id="KW-1185">Reference proteome</keyword>
<dbReference type="Proteomes" id="UP000185924">
    <property type="component" value="Unassembled WGS sequence"/>
</dbReference>